<accession>A0ACB9S278</accession>
<protein>
    <submittedName>
        <fullName evidence="1">Uncharacterized protein</fullName>
    </submittedName>
</protein>
<comment type="caution">
    <text evidence="1">The sequence shown here is derived from an EMBL/GenBank/DDBJ whole genome shotgun (WGS) entry which is preliminary data.</text>
</comment>
<dbReference type="EMBL" id="CM042881">
    <property type="protein sequence ID" value="KAI4384581.1"/>
    <property type="molecule type" value="Genomic_DNA"/>
</dbReference>
<keyword evidence="2" id="KW-1185">Reference proteome</keyword>
<reference evidence="2" key="1">
    <citation type="journal article" date="2023" name="Front. Plant Sci.">
        <title>Chromosomal-level genome assembly of Melastoma candidum provides insights into trichome evolution.</title>
        <authorList>
            <person name="Zhong Y."/>
            <person name="Wu W."/>
            <person name="Sun C."/>
            <person name="Zou P."/>
            <person name="Liu Y."/>
            <person name="Dai S."/>
            <person name="Zhou R."/>
        </authorList>
    </citation>
    <scope>NUCLEOTIDE SEQUENCE [LARGE SCALE GENOMIC DNA]</scope>
</reference>
<gene>
    <name evidence="1" type="ORF">MLD38_002712</name>
</gene>
<proteinExistence type="predicted"/>
<sequence>MNSHHHESPPPLSSPTAVTTPAKLPPTGTTVYVVVFTSVFSVLFLLALSSSSLSPAANRPVTDPFLFPDPKRRIPTGSSPPSPPSIAYFVSGTAGQSSRVLRLLLSIYHPKNYYLLHLDRIARAAERESLAESVRKHEVFRAAHNVEVLGKADFAYAKGSSPVSAVLRGAAVALRLGWSWDWFICVGALDYPLVTQDDLLHILSYMPRDLNFVNHTSYIGWRESRKLKPIIVDPGLYLAERTEMFYASQKRDLPDAFMLFTGSNFNILSRSYVEFLILGTDNLPRTLLMYMANTPYSFSSYFMTVLCNSQQFNKTVINHNSVYTQCPSNLKSTHLSSSDSDDMTRRGAAFASPFSTCESIFDRIDSEIVGRMAGQVSPGGWCLGGSGNDNCSIWGDADILRPGPGTRKLEKLLDQPSVKFPLSLSTMHNY</sequence>
<evidence type="ECO:0000313" key="1">
    <source>
        <dbReference type="EMBL" id="KAI4384581.1"/>
    </source>
</evidence>
<dbReference type="Proteomes" id="UP001057402">
    <property type="component" value="Chromosome 2"/>
</dbReference>
<organism evidence="1 2">
    <name type="scientific">Melastoma candidum</name>
    <dbReference type="NCBI Taxonomy" id="119954"/>
    <lineage>
        <taxon>Eukaryota</taxon>
        <taxon>Viridiplantae</taxon>
        <taxon>Streptophyta</taxon>
        <taxon>Embryophyta</taxon>
        <taxon>Tracheophyta</taxon>
        <taxon>Spermatophyta</taxon>
        <taxon>Magnoliopsida</taxon>
        <taxon>eudicotyledons</taxon>
        <taxon>Gunneridae</taxon>
        <taxon>Pentapetalae</taxon>
        <taxon>rosids</taxon>
        <taxon>malvids</taxon>
        <taxon>Myrtales</taxon>
        <taxon>Melastomataceae</taxon>
        <taxon>Melastomatoideae</taxon>
        <taxon>Melastomateae</taxon>
        <taxon>Melastoma</taxon>
    </lineage>
</organism>
<name>A0ACB9S278_9MYRT</name>
<evidence type="ECO:0000313" key="2">
    <source>
        <dbReference type="Proteomes" id="UP001057402"/>
    </source>
</evidence>